<dbReference type="RefSeq" id="WP_386728676.1">
    <property type="nucleotide sequence ID" value="NZ_JBHSTP010000001.1"/>
</dbReference>
<sequence>MPWWSWILVWGGLVIVLVAMLVWFAFVLGRKSLAALAELESLGDQLDRLDANLDAVALKRRPSDVFGDREQLAFAVDRHGAERARRRQARRDAAIKRGKLLQHSAQNWTPPHA</sequence>
<comment type="caution">
    <text evidence="2">The sequence shown here is derived from an EMBL/GenBank/DDBJ whole genome shotgun (WGS) entry which is preliminary data.</text>
</comment>
<keyword evidence="3" id="KW-1185">Reference proteome</keyword>
<name>A0ABW1VG11_9MICO</name>
<proteinExistence type="predicted"/>
<feature type="transmembrane region" description="Helical" evidence="1">
    <location>
        <begin position="6"/>
        <end position="28"/>
    </location>
</feature>
<protein>
    <submittedName>
        <fullName evidence="2">Uncharacterized protein</fullName>
    </submittedName>
</protein>
<organism evidence="2 3">
    <name type="scientific">Luethyella okanaganae</name>
    <dbReference type="NCBI Taxonomy" id="69372"/>
    <lineage>
        <taxon>Bacteria</taxon>
        <taxon>Bacillati</taxon>
        <taxon>Actinomycetota</taxon>
        <taxon>Actinomycetes</taxon>
        <taxon>Micrococcales</taxon>
        <taxon>Microbacteriaceae</taxon>
        <taxon>Luethyella</taxon>
    </lineage>
</organism>
<keyword evidence="1" id="KW-0472">Membrane</keyword>
<keyword evidence="1" id="KW-1133">Transmembrane helix</keyword>
<evidence type="ECO:0000256" key="1">
    <source>
        <dbReference type="SAM" id="Phobius"/>
    </source>
</evidence>
<evidence type="ECO:0000313" key="3">
    <source>
        <dbReference type="Proteomes" id="UP001596306"/>
    </source>
</evidence>
<gene>
    <name evidence="2" type="ORF">ACFQB0_05790</name>
</gene>
<dbReference type="EMBL" id="JBHSTP010000001">
    <property type="protein sequence ID" value="MFC6355615.1"/>
    <property type="molecule type" value="Genomic_DNA"/>
</dbReference>
<reference evidence="3" key="1">
    <citation type="journal article" date="2019" name="Int. J. Syst. Evol. Microbiol.">
        <title>The Global Catalogue of Microorganisms (GCM) 10K type strain sequencing project: providing services to taxonomists for standard genome sequencing and annotation.</title>
        <authorList>
            <consortium name="The Broad Institute Genomics Platform"/>
            <consortium name="The Broad Institute Genome Sequencing Center for Infectious Disease"/>
            <person name="Wu L."/>
            <person name="Ma J."/>
        </authorList>
    </citation>
    <scope>NUCLEOTIDE SEQUENCE [LARGE SCALE GENOMIC DNA]</scope>
    <source>
        <strain evidence="3">CCUG 43304</strain>
    </source>
</reference>
<accession>A0ABW1VG11</accession>
<dbReference type="Proteomes" id="UP001596306">
    <property type="component" value="Unassembled WGS sequence"/>
</dbReference>
<keyword evidence="1" id="KW-0812">Transmembrane</keyword>
<evidence type="ECO:0000313" key="2">
    <source>
        <dbReference type="EMBL" id="MFC6355615.1"/>
    </source>
</evidence>